<evidence type="ECO:0000256" key="2">
    <source>
        <dbReference type="ARBA" id="ARBA00022692"/>
    </source>
</evidence>
<accession>A0A1E3QDF8</accession>
<keyword evidence="4 5" id="KW-0472">Membrane</keyword>
<dbReference type="Proteomes" id="UP000094385">
    <property type="component" value="Unassembled WGS sequence"/>
</dbReference>
<evidence type="ECO:0000256" key="1">
    <source>
        <dbReference type="ARBA" id="ARBA00004167"/>
    </source>
</evidence>
<gene>
    <name evidence="6" type="ORF">LIPSTDRAFT_102500</name>
</gene>
<evidence type="ECO:0000313" key="6">
    <source>
        <dbReference type="EMBL" id="ODQ75745.1"/>
    </source>
</evidence>
<dbReference type="Pfam" id="PF14880">
    <property type="entry name" value="COX14"/>
    <property type="match status" value="1"/>
</dbReference>
<keyword evidence="3 5" id="KW-1133">Transmembrane helix</keyword>
<evidence type="ECO:0000256" key="3">
    <source>
        <dbReference type="ARBA" id="ARBA00022989"/>
    </source>
</evidence>
<keyword evidence="2 5" id="KW-0812">Transmembrane</keyword>
<evidence type="ECO:0000256" key="4">
    <source>
        <dbReference type="ARBA" id="ARBA00023136"/>
    </source>
</evidence>
<proteinExistence type="predicted"/>
<dbReference type="InterPro" id="IPR029208">
    <property type="entry name" value="COX14"/>
</dbReference>
<feature type="transmembrane region" description="Helical" evidence="5">
    <location>
        <begin position="29"/>
        <end position="50"/>
    </location>
</feature>
<evidence type="ECO:0000313" key="7">
    <source>
        <dbReference type="Proteomes" id="UP000094385"/>
    </source>
</evidence>
<keyword evidence="7" id="KW-1185">Reference proteome</keyword>
<sequence length="89" mass="10489">MITRPRPILRRNVFHRPWYMQAVDVAHRLTVLSLVAGTVYYTAFTLRMLYLNRKYRMQYSIEQREEMARKRADAEASVAAVTAPKESIN</sequence>
<name>A0A1E3QDF8_LIPST</name>
<reference evidence="6 7" key="1">
    <citation type="journal article" date="2016" name="Proc. Natl. Acad. Sci. U.S.A.">
        <title>Comparative genomics of biotechnologically important yeasts.</title>
        <authorList>
            <person name="Riley R."/>
            <person name="Haridas S."/>
            <person name="Wolfe K.H."/>
            <person name="Lopes M.R."/>
            <person name="Hittinger C.T."/>
            <person name="Goeker M."/>
            <person name="Salamov A.A."/>
            <person name="Wisecaver J.H."/>
            <person name="Long T.M."/>
            <person name="Calvey C.H."/>
            <person name="Aerts A.L."/>
            <person name="Barry K.W."/>
            <person name="Choi C."/>
            <person name="Clum A."/>
            <person name="Coughlan A.Y."/>
            <person name="Deshpande S."/>
            <person name="Douglass A.P."/>
            <person name="Hanson S.J."/>
            <person name="Klenk H.-P."/>
            <person name="LaButti K.M."/>
            <person name="Lapidus A."/>
            <person name="Lindquist E.A."/>
            <person name="Lipzen A.M."/>
            <person name="Meier-Kolthoff J.P."/>
            <person name="Ohm R.A."/>
            <person name="Otillar R.P."/>
            <person name="Pangilinan J.L."/>
            <person name="Peng Y."/>
            <person name="Rokas A."/>
            <person name="Rosa C.A."/>
            <person name="Scheuner C."/>
            <person name="Sibirny A.A."/>
            <person name="Slot J.C."/>
            <person name="Stielow J.B."/>
            <person name="Sun H."/>
            <person name="Kurtzman C.P."/>
            <person name="Blackwell M."/>
            <person name="Grigoriev I.V."/>
            <person name="Jeffries T.W."/>
        </authorList>
    </citation>
    <scope>NUCLEOTIDE SEQUENCE [LARGE SCALE GENOMIC DNA]</scope>
    <source>
        <strain evidence="6 7">NRRL Y-11557</strain>
    </source>
</reference>
<dbReference type="GO" id="GO:0016020">
    <property type="term" value="C:membrane"/>
    <property type="evidence" value="ECO:0007669"/>
    <property type="project" value="UniProtKB-SubCell"/>
</dbReference>
<comment type="subcellular location">
    <subcellularLocation>
        <location evidence="1">Membrane</location>
        <topology evidence="1">Single-pass membrane protein</topology>
    </subcellularLocation>
</comment>
<dbReference type="AlphaFoldDB" id="A0A1E3QDF8"/>
<dbReference type="OrthoDB" id="4083952at2759"/>
<evidence type="ECO:0000256" key="5">
    <source>
        <dbReference type="SAM" id="Phobius"/>
    </source>
</evidence>
<dbReference type="EMBL" id="KV454290">
    <property type="protein sequence ID" value="ODQ75745.1"/>
    <property type="molecule type" value="Genomic_DNA"/>
</dbReference>
<protein>
    <submittedName>
        <fullName evidence="6">Uncharacterized protein</fullName>
    </submittedName>
</protein>
<organism evidence="6 7">
    <name type="scientific">Lipomyces starkeyi NRRL Y-11557</name>
    <dbReference type="NCBI Taxonomy" id="675824"/>
    <lineage>
        <taxon>Eukaryota</taxon>
        <taxon>Fungi</taxon>
        <taxon>Dikarya</taxon>
        <taxon>Ascomycota</taxon>
        <taxon>Saccharomycotina</taxon>
        <taxon>Lipomycetes</taxon>
        <taxon>Lipomycetales</taxon>
        <taxon>Lipomycetaceae</taxon>
        <taxon>Lipomyces</taxon>
    </lineage>
</organism>